<dbReference type="AlphaFoldDB" id="A0A7C9HD47"/>
<evidence type="ECO:0000313" key="2">
    <source>
        <dbReference type="Proteomes" id="UP000482295"/>
    </source>
</evidence>
<proteinExistence type="predicted"/>
<evidence type="ECO:0000313" key="1">
    <source>
        <dbReference type="EMBL" id="MUL27163.1"/>
    </source>
</evidence>
<comment type="caution">
    <text evidence="1">The sequence shown here is derived from an EMBL/GenBank/DDBJ whole genome shotgun (WGS) entry which is preliminary data.</text>
</comment>
<organism evidence="1 2">
    <name type="scientific">Prevotella vespertina</name>
    <dbReference type="NCBI Taxonomy" id="2608404"/>
    <lineage>
        <taxon>Bacteria</taxon>
        <taxon>Pseudomonadati</taxon>
        <taxon>Bacteroidota</taxon>
        <taxon>Bacteroidia</taxon>
        <taxon>Bacteroidales</taxon>
        <taxon>Prevotellaceae</taxon>
        <taxon>Prevotella</taxon>
    </lineage>
</organism>
<reference evidence="1 2" key="1">
    <citation type="submission" date="2019-09" db="EMBL/GenBank/DDBJ databases">
        <title>Prevotella A2879 sp. nov., isolated from an abscess of a patient.</title>
        <authorList>
            <person name="Buhl M."/>
            <person name="Oberhettinger P."/>
        </authorList>
    </citation>
    <scope>NUCLEOTIDE SEQUENCE [LARGE SCALE GENOMIC DNA]</scope>
    <source>
        <strain evidence="1 2">A2879</strain>
    </source>
</reference>
<dbReference type="RefSeq" id="WP_155715198.1">
    <property type="nucleotide sequence ID" value="NZ_VVIQ01000002.1"/>
</dbReference>
<protein>
    <submittedName>
        <fullName evidence="1">Uncharacterized protein</fullName>
    </submittedName>
</protein>
<sequence>MEMKNITIKELLAHCKFLKGGKAVEYTRPTFAEANKMSKRELCIYVGLFGLRLRPIEGSLDNANYWLKNKTKENILESFRHEFRQKD</sequence>
<dbReference type="Proteomes" id="UP000482295">
    <property type="component" value="Unassembled WGS sequence"/>
</dbReference>
<name>A0A7C9HD47_9BACT</name>
<dbReference type="EMBL" id="VVIQ01000002">
    <property type="protein sequence ID" value="MUL27163.1"/>
    <property type="molecule type" value="Genomic_DNA"/>
</dbReference>
<keyword evidence="2" id="KW-1185">Reference proteome</keyword>
<accession>A0A7C9HD47</accession>
<gene>
    <name evidence="1" type="ORF">F0475_02245</name>
</gene>